<keyword evidence="7" id="KW-0812">Transmembrane</keyword>
<feature type="transmembrane region" description="Helical" evidence="7">
    <location>
        <begin position="219"/>
        <end position="242"/>
    </location>
</feature>
<evidence type="ECO:0000256" key="4">
    <source>
        <dbReference type="ARBA" id="ARBA00022679"/>
    </source>
</evidence>
<evidence type="ECO:0000256" key="3">
    <source>
        <dbReference type="ARBA" id="ARBA00022553"/>
    </source>
</evidence>
<name>A0A1H3L2R5_9RHOB</name>
<dbReference type="PROSITE" id="PS50109">
    <property type="entry name" value="HIS_KIN"/>
    <property type="match status" value="1"/>
</dbReference>
<dbReference type="SUPFAM" id="SSF55874">
    <property type="entry name" value="ATPase domain of HSP90 chaperone/DNA topoisomerase II/histidine kinase"/>
    <property type="match status" value="1"/>
</dbReference>
<dbReference type="Gene3D" id="1.10.287.130">
    <property type="match status" value="1"/>
</dbReference>
<dbReference type="EC" id="2.7.13.3" evidence="2"/>
<evidence type="ECO:0000256" key="2">
    <source>
        <dbReference type="ARBA" id="ARBA00012438"/>
    </source>
</evidence>
<dbReference type="STRING" id="576131.SAMN05444486_102907"/>
<accession>A0A1H3L2R5</accession>
<keyword evidence="3" id="KW-0597">Phosphoprotein</keyword>
<dbReference type="PRINTS" id="PR00344">
    <property type="entry name" value="BCTRLSENSOR"/>
</dbReference>
<dbReference type="InterPro" id="IPR003594">
    <property type="entry name" value="HATPase_dom"/>
</dbReference>
<evidence type="ECO:0000313" key="10">
    <source>
        <dbReference type="Proteomes" id="UP000199026"/>
    </source>
</evidence>
<dbReference type="OrthoDB" id="9805942at2"/>
<feature type="transmembrane region" description="Helical" evidence="7">
    <location>
        <begin position="6"/>
        <end position="25"/>
    </location>
</feature>
<dbReference type="GO" id="GO:0000155">
    <property type="term" value="F:phosphorelay sensor kinase activity"/>
    <property type="evidence" value="ECO:0007669"/>
    <property type="project" value="InterPro"/>
</dbReference>
<gene>
    <name evidence="9" type="ORF">SAMN05444486_102907</name>
</gene>
<keyword evidence="7" id="KW-0472">Membrane</keyword>
<dbReference type="Pfam" id="PF02518">
    <property type="entry name" value="HATPase_c"/>
    <property type="match status" value="1"/>
</dbReference>
<keyword evidence="6" id="KW-0902">Two-component regulatory system</keyword>
<dbReference type="InterPro" id="IPR004358">
    <property type="entry name" value="Sig_transdc_His_kin-like_C"/>
</dbReference>
<evidence type="ECO:0000256" key="1">
    <source>
        <dbReference type="ARBA" id="ARBA00000085"/>
    </source>
</evidence>
<dbReference type="SUPFAM" id="SSF47384">
    <property type="entry name" value="Homodimeric domain of signal transducing histidine kinase"/>
    <property type="match status" value="1"/>
</dbReference>
<evidence type="ECO:0000256" key="7">
    <source>
        <dbReference type="SAM" id="Phobius"/>
    </source>
</evidence>
<evidence type="ECO:0000259" key="8">
    <source>
        <dbReference type="PROSITE" id="PS50109"/>
    </source>
</evidence>
<dbReference type="InterPro" id="IPR050736">
    <property type="entry name" value="Sensor_HK_Regulatory"/>
</dbReference>
<dbReference type="PANTHER" id="PTHR43711">
    <property type="entry name" value="TWO-COMPONENT HISTIDINE KINASE"/>
    <property type="match status" value="1"/>
</dbReference>
<keyword evidence="4" id="KW-0808">Transferase</keyword>
<keyword evidence="10" id="KW-1185">Reference proteome</keyword>
<dbReference type="Gene3D" id="6.10.340.10">
    <property type="match status" value="1"/>
</dbReference>
<dbReference type="InterPro" id="IPR003661">
    <property type="entry name" value="HisK_dim/P_dom"/>
</dbReference>
<dbReference type="EMBL" id="FNPR01000002">
    <property type="protein sequence ID" value="SDY58650.1"/>
    <property type="molecule type" value="Genomic_DNA"/>
</dbReference>
<evidence type="ECO:0000256" key="5">
    <source>
        <dbReference type="ARBA" id="ARBA00022777"/>
    </source>
</evidence>
<protein>
    <recommendedName>
        <fullName evidence="2">histidine kinase</fullName>
        <ecNumber evidence="2">2.7.13.3</ecNumber>
    </recommendedName>
</protein>
<reference evidence="9 10" key="1">
    <citation type="submission" date="2016-10" db="EMBL/GenBank/DDBJ databases">
        <authorList>
            <person name="de Groot N.N."/>
        </authorList>
    </citation>
    <scope>NUCLEOTIDE SEQUENCE [LARGE SCALE GENOMIC DNA]</scope>
    <source>
        <strain evidence="9 10">DSM 24677</strain>
    </source>
</reference>
<dbReference type="Pfam" id="PF00512">
    <property type="entry name" value="HisKA"/>
    <property type="match status" value="1"/>
</dbReference>
<dbReference type="InterPro" id="IPR036890">
    <property type="entry name" value="HATPase_C_sf"/>
</dbReference>
<dbReference type="Proteomes" id="UP000199026">
    <property type="component" value="Unassembled WGS sequence"/>
</dbReference>
<proteinExistence type="predicted"/>
<keyword evidence="7" id="KW-1133">Transmembrane helix</keyword>
<dbReference type="SMART" id="SM00387">
    <property type="entry name" value="HATPase_c"/>
    <property type="match status" value="1"/>
</dbReference>
<dbReference type="CDD" id="cd00075">
    <property type="entry name" value="HATPase"/>
    <property type="match status" value="1"/>
</dbReference>
<dbReference type="CDD" id="cd00082">
    <property type="entry name" value="HisKA"/>
    <property type="match status" value="1"/>
</dbReference>
<dbReference type="SMART" id="SM00388">
    <property type="entry name" value="HisKA"/>
    <property type="match status" value="1"/>
</dbReference>
<evidence type="ECO:0000313" key="9">
    <source>
        <dbReference type="EMBL" id="SDY58650.1"/>
    </source>
</evidence>
<dbReference type="AlphaFoldDB" id="A0A1H3L2R5"/>
<keyword evidence="5 9" id="KW-0418">Kinase</keyword>
<dbReference type="PANTHER" id="PTHR43711:SF1">
    <property type="entry name" value="HISTIDINE KINASE 1"/>
    <property type="match status" value="1"/>
</dbReference>
<dbReference type="InterPro" id="IPR036097">
    <property type="entry name" value="HisK_dim/P_sf"/>
</dbReference>
<dbReference type="InterPro" id="IPR005467">
    <property type="entry name" value="His_kinase_dom"/>
</dbReference>
<evidence type="ECO:0000256" key="6">
    <source>
        <dbReference type="ARBA" id="ARBA00023012"/>
    </source>
</evidence>
<feature type="domain" description="Histidine kinase" evidence="8">
    <location>
        <begin position="304"/>
        <end position="514"/>
    </location>
</feature>
<comment type="catalytic activity">
    <reaction evidence="1">
        <text>ATP + protein L-histidine = ADP + protein N-phospho-L-histidine.</text>
        <dbReference type="EC" id="2.7.13.3"/>
    </reaction>
</comment>
<organism evidence="9 10">
    <name type="scientific">Lentibacter algarum</name>
    <dbReference type="NCBI Taxonomy" id="576131"/>
    <lineage>
        <taxon>Bacteria</taxon>
        <taxon>Pseudomonadati</taxon>
        <taxon>Pseudomonadota</taxon>
        <taxon>Alphaproteobacteria</taxon>
        <taxon>Rhodobacterales</taxon>
        <taxon>Roseobacteraceae</taxon>
        <taxon>Lentibacter</taxon>
    </lineage>
</organism>
<sequence length="514" mass="57951">MRSILFKILTLVLITNVSLWIFFLASDDFVQNHINSKKDHLFVTSLLYGQMAAPILNDSTLTEFQKTVKIGNVFSNRDVVNSKSLNIYRFDAGKSIEEWFKYFDGSKHSRQLPIKISSLAPIALNDSKADPSAVEHLVSRLFELYKPLVDRKVLTDPMVEERSRFFSQTEVLSDFDNAYVLRILAPIRNGRKTIGIVEVRDYYEIQDAYLGRNKIRLRFLAGISVITLFLALALSVSIAFPLRRLSKRLNQKISPTDIAEQLENFGITHMADRHDEIGKLQQSLLKLTSQVVELFKEKEQFAAEVSHELKNPIASIIAYAETFEGQTNEVREKITKIKAQAIRMDRLVTEISETAIVDHDLVMQQRECFDFTDTIHEIVRHYEDTNQCGGLKFDQDLQPGVSFTGLQERWGQVVVNLLDNAVSFTRPAGVIRVTLNQHGKQGICFVVEDSGPGVSKEMGEQIFERFFSSRTGTASKENASGLGLALVKQIVVAHGGKITVDRSSLGGAKFEISL</sequence>
<dbReference type="Gene3D" id="3.30.565.10">
    <property type="entry name" value="Histidine kinase-like ATPase, C-terminal domain"/>
    <property type="match status" value="1"/>
</dbReference>